<keyword evidence="6" id="KW-1185">Reference proteome</keyword>
<organism evidence="5 6">
    <name type="scientific">Falsiroseomonas stagni DSM 19981</name>
    <dbReference type="NCBI Taxonomy" id="1123062"/>
    <lineage>
        <taxon>Bacteria</taxon>
        <taxon>Pseudomonadati</taxon>
        <taxon>Pseudomonadota</taxon>
        <taxon>Alphaproteobacteria</taxon>
        <taxon>Acetobacterales</taxon>
        <taxon>Roseomonadaceae</taxon>
        <taxon>Falsiroseomonas</taxon>
    </lineage>
</organism>
<evidence type="ECO:0000313" key="5">
    <source>
        <dbReference type="EMBL" id="SFK50441.1"/>
    </source>
</evidence>
<protein>
    <submittedName>
        <fullName evidence="5">Fatty-acyl-CoA synthase</fullName>
    </submittedName>
</protein>
<dbReference type="PANTHER" id="PTHR43201:SF5">
    <property type="entry name" value="MEDIUM-CHAIN ACYL-COA LIGASE ACSF2, MITOCHONDRIAL"/>
    <property type="match status" value="1"/>
</dbReference>
<name>A0A1I4A3C5_9PROT</name>
<dbReference type="Proteomes" id="UP000199473">
    <property type="component" value="Unassembled WGS sequence"/>
</dbReference>
<dbReference type="InterPro" id="IPR025110">
    <property type="entry name" value="AMP-bd_C"/>
</dbReference>
<dbReference type="EMBL" id="FOSQ01000003">
    <property type="protein sequence ID" value="SFK50441.1"/>
    <property type="molecule type" value="Genomic_DNA"/>
</dbReference>
<dbReference type="Gene3D" id="3.30.300.30">
    <property type="match status" value="1"/>
</dbReference>
<dbReference type="OrthoDB" id="9803968at2"/>
<evidence type="ECO:0000313" key="6">
    <source>
        <dbReference type="Proteomes" id="UP000199473"/>
    </source>
</evidence>
<dbReference type="InterPro" id="IPR042099">
    <property type="entry name" value="ANL_N_sf"/>
</dbReference>
<dbReference type="Pfam" id="PF13193">
    <property type="entry name" value="AMP-binding_C"/>
    <property type="match status" value="1"/>
</dbReference>
<evidence type="ECO:0000259" key="4">
    <source>
        <dbReference type="Pfam" id="PF13193"/>
    </source>
</evidence>
<dbReference type="GO" id="GO:0031956">
    <property type="term" value="F:medium-chain fatty acid-CoA ligase activity"/>
    <property type="evidence" value="ECO:0007669"/>
    <property type="project" value="TreeGrafter"/>
</dbReference>
<comment type="similarity">
    <text evidence="1">Belongs to the ATP-dependent AMP-binding enzyme family.</text>
</comment>
<feature type="domain" description="AMP-binding enzyme C-terminal" evidence="4">
    <location>
        <begin position="395"/>
        <end position="467"/>
    </location>
</feature>
<gene>
    <name evidence="5" type="ORF">SAMN02745775_10380</name>
</gene>
<sequence>MLADALALNARMRPTHPALLADGVALDHAALDAAVNRLAQALMARGVAPGARLALCLGDHPLHVIALWSLARLGIAVLPMDHRWAPTERAAARAVFPCTHSLVEMRCADGLPGEVIADDAFLATVAQAPATPPPRPDEDDPPMVVALSSGTTGTPKGPLIRQSHMRARFIGHHVGLGFDRADRFLVATPLHHGGGRGFAMSVLWAGATVRLFCPPWEPPALDQAIADFGATATFLVPTQLRRCLSTWPPDAPPRWPGLRSLVSTGAALAPAERLAVRARLSPRLHDYYGSTEGGGATVLPPGEMDDHGDSVGRAGFGIELQVVDASGTPLPPGEEGAIRWRGPSVPDDVPGDPAFRDGWFRPGDRGVIDAGGWLRVTGREGEMIIRGGANIHPREVEEALRAIPGVEDAAVLGISDVEYGQEVAAAVIAPGLEPATLREAAATRLAAYKVPRRWALVETLPRNAGGKVVKAALLPLFTGKG</sequence>
<dbReference type="SUPFAM" id="SSF56801">
    <property type="entry name" value="Acetyl-CoA synthetase-like"/>
    <property type="match status" value="1"/>
</dbReference>
<accession>A0A1I4A3C5</accession>
<dbReference type="STRING" id="1123062.SAMN02745775_10380"/>
<dbReference type="GO" id="GO:0006631">
    <property type="term" value="P:fatty acid metabolic process"/>
    <property type="evidence" value="ECO:0007669"/>
    <property type="project" value="TreeGrafter"/>
</dbReference>
<dbReference type="Pfam" id="PF00501">
    <property type="entry name" value="AMP-binding"/>
    <property type="match status" value="1"/>
</dbReference>
<dbReference type="PANTHER" id="PTHR43201">
    <property type="entry name" value="ACYL-COA SYNTHETASE"/>
    <property type="match status" value="1"/>
</dbReference>
<evidence type="ECO:0000256" key="2">
    <source>
        <dbReference type="ARBA" id="ARBA00022598"/>
    </source>
</evidence>
<evidence type="ECO:0000259" key="3">
    <source>
        <dbReference type="Pfam" id="PF00501"/>
    </source>
</evidence>
<dbReference type="InterPro" id="IPR045851">
    <property type="entry name" value="AMP-bd_C_sf"/>
</dbReference>
<dbReference type="AlphaFoldDB" id="A0A1I4A3C5"/>
<keyword evidence="2" id="KW-0436">Ligase</keyword>
<feature type="domain" description="AMP-dependent synthetase/ligase" evidence="3">
    <location>
        <begin position="9"/>
        <end position="345"/>
    </location>
</feature>
<reference evidence="5 6" key="1">
    <citation type="submission" date="2016-10" db="EMBL/GenBank/DDBJ databases">
        <authorList>
            <person name="de Groot N.N."/>
        </authorList>
    </citation>
    <scope>NUCLEOTIDE SEQUENCE [LARGE SCALE GENOMIC DNA]</scope>
    <source>
        <strain evidence="5 6">DSM 19981</strain>
    </source>
</reference>
<evidence type="ECO:0000256" key="1">
    <source>
        <dbReference type="ARBA" id="ARBA00006432"/>
    </source>
</evidence>
<dbReference type="InterPro" id="IPR020845">
    <property type="entry name" value="AMP-binding_CS"/>
</dbReference>
<dbReference type="Gene3D" id="3.40.50.12780">
    <property type="entry name" value="N-terminal domain of ligase-like"/>
    <property type="match status" value="1"/>
</dbReference>
<dbReference type="InterPro" id="IPR000873">
    <property type="entry name" value="AMP-dep_synth/lig_dom"/>
</dbReference>
<proteinExistence type="inferred from homology"/>
<dbReference type="CDD" id="cd04433">
    <property type="entry name" value="AFD_class_I"/>
    <property type="match status" value="1"/>
</dbReference>
<dbReference type="PROSITE" id="PS00455">
    <property type="entry name" value="AMP_BINDING"/>
    <property type="match status" value="1"/>
</dbReference>